<dbReference type="Pfam" id="PF04081">
    <property type="entry name" value="DNA_pol_delta_4"/>
    <property type="match status" value="1"/>
</dbReference>
<feature type="region of interest" description="Disordered" evidence="1">
    <location>
        <begin position="1"/>
        <end position="57"/>
    </location>
</feature>
<dbReference type="InParanoid" id="A0A165SKV2"/>
<gene>
    <name evidence="2" type="ORF">NEOLEDRAFT_1169499</name>
</gene>
<name>A0A165SKV2_9AGAM</name>
<dbReference type="STRING" id="1314782.A0A165SKV2"/>
<dbReference type="PANTHER" id="PTHR14303:SF0">
    <property type="entry name" value="DNA POLYMERASE DELTA SUBUNIT 4"/>
    <property type="match status" value="1"/>
</dbReference>
<organism evidence="2 3">
    <name type="scientific">Neolentinus lepideus HHB14362 ss-1</name>
    <dbReference type="NCBI Taxonomy" id="1314782"/>
    <lineage>
        <taxon>Eukaryota</taxon>
        <taxon>Fungi</taxon>
        <taxon>Dikarya</taxon>
        <taxon>Basidiomycota</taxon>
        <taxon>Agaricomycotina</taxon>
        <taxon>Agaricomycetes</taxon>
        <taxon>Gloeophyllales</taxon>
        <taxon>Gloeophyllaceae</taxon>
        <taxon>Neolentinus</taxon>
    </lineage>
</organism>
<reference evidence="2 3" key="1">
    <citation type="journal article" date="2016" name="Mol. Biol. Evol.">
        <title>Comparative Genomics of Early-Diverging Mushroom-Forming Fungi Provides Insights into the Origins of Lignocellulose Decay Capabilities.</title>
        <authorList>
            <person name="Nagy L.G."/>
            <person name="Riley R."/>
            <person name="Tritt A."/>
            <person name="Adam C."/>
            <person name="Daum C."/>
            <person name="Floudas D."/>
            <person name="Sun H."/>
            <person name="Yadav J.S."/>
            <person name="Pangilinan J."/>
            <person name="Larsson K.H."/>
            <person name="Matsuura K."/>
            <person name="Barry K."/>
            <person name="Labutti K."/>
            <person name="Kuo R."/>
            <person name="Ohm R.A."/>
            <person name="Bhattacharya S.S."/>
            <person name="Shirouzu T."/>
            <person name="Yoshinaga Y."/>
            <person name="Martin F.M."/>
            <person name="Grigoriev I.V."/>
            <person name="Hibbett D.S."/>
        </authorList>
    </citation>
    <scope>NUCLEOTIDE SEQUENCE [LARGE SCALE GENOMIC DNA]</scope>
    <source>
        <strain evidence="2 3">HHB14362 ss-1</strain>
    </source>
</reference>
<feature type="compositionally biased region" description="Polar residues" evidence="1">
    <location>
        <begin position="30"/>
        <end position="40"/>
    </location>
</feature>
<evidence type="ECO:0000313" key="2">
    <source>
        <dbReference type="EMBL" id="KZT25313.1"/>
    </source>
</evidence>
<dbReference type="EMBL" id="KV425572">
    <property type="protein sequence ID" value="KZT25313.1"/>
    <property type="molecule type" value="Genomic_DNA"/>
</dbReference>
<feature type="compositionally biased region" description="Acidic residues" evidence="1">
    <location>
        <begin position="45"/>
        <end position="56"/>
    </location>
</feature>
<evidence type="ECO:0000256" key="1">
    <source>
        <dbReference type="SAM" id="MobiDB-lite"/>
    </source>
</evidence>
<dbReference type="AlphaFoldDB" id="A0A165SKV2"/>
<feature type="compositionally biased region" description="Polar residues" evidence="1">
    <location>
        <begin position="8"/>
        <end position="23"/>
    </location>
</feature>
<dbReference type="PANTHER" id="PTHR14303">
    <property type="entry name" value="DNA POLYMERASE DELTA SUBUNIT 4"/>
    <property type="match status" value="1"/>
</dbReference>
<dbReference type="GO" id="GO:0043625">
    <property type="term" value="C:delta DNA polymerase complex"/>
    <property type="evidence" value="ECO:0007669"/>
    <property type="project" value="TreeGrafter"/>
</dbReference>
<keyword evidence="3" id="KW-1185">Reference proteome</keyword>
<sequence>MALMCTAMVSQQVKQSRRTSSNAAAKKPTASRTTSTSSIQKPIEESDDESSESDVEELVRLPVPKRKRTGVVEDVARMKIVESQSADGEVMDLQDRKGRWRKHYGFVREKMGNLAPNMYLVLLTVSASRTQYLPYLAVHAEGQTKIHHILRVFDLSYEYGPCIGVTRLERWERAEALGLKPPPEVREILFTKQGQEEDQFRETVFYGEA</sequence>
<proteinExistence type="predicted"/>
<evidence type="ECO:0008006" key="4">
    <source>
        <dbReference type="Google" id="ProtNLM"/>
    </source>
</evidence>
<dbReference type="GO" id="GO:0006261">
    <property type="term" value="P:DNA-templated DNA replication"/>
    <property type="evidence" value="ECO:0007669"/>
    <property type="project" value="TreeGrafter"/>
</dbReference>
<dbReference type="InterPro" id="IPR007218">
    <property type="entry name" value="DNA_pol_delta_4"/>
</dbReference>
<dbReference type="Proteomes" id="UP000076761">
    <property type="component" value="Unassembled WGS sequence"/>
</dbReference>
<dbReference type="GO" id="GO:0000731">
    <property type="term" value="P:DNA synthesis involved in DNA repair"/>
    <property type="evidence" value="ECO:0007669"/>
    <property type="project" value="InterPro"/>
</dbReference>
<dbReference type="OrthoDB" id="337486at2759"/>
<protein>
    <recommendedName>
        <fullName evidence="4">DNA polymerase delta subunit 4</fullName>
    </recommendedName>
</protein>
<dbReference type="GO" id="GO:0003887">
    <property type="term" value="F:DNA-directed DNA polymerase activity"/>
    <property type="evidence" value="ECO:0007669"/>
    <property type="project" value="TreeGrafter"/>
</dbReference>
<evidence type="ECO:0000313" key="3">
    <source>
        <dbReference type="Proteomes" id="UP000076761"/>
    </source>
</evidence>
<accession>A0A165SKV2</accession>